<evidence type="ECO:0000256" key="6">
    <source>
        <dbReference type="RuleBase" id="RU366058"/>
    </source>
</evidence>
<dbReference type="GO" id="GO:0005886">
    <property type="term" value="C:plasma membrane"/>
    <property type="evidence" value="ECO:0007669"/>
    <property type="project" value="UniProtKB-SubCell"/>
</dbReference>
<keyword evidence="5 6" id="KW-0472">Membrane</keyword>
<dbReference type="EMBL" id="MLAW01000022">
    <property type="protein sequence ID" value="OJJ25061.1"/>
    <property type="molecule type" value="Genomic_DNA"/>
</dbReference>
<keyword evidence="3 6" id="KW-0812">Transmembrane</keyword>
<keyword evidence="7" id="KW-0732">Signal</keyword>
<evidence type="ECO:0000313" key="9">
    <source>
        <dbReference type="EMBL" id="OJJ25061.1"/>
    </source>
</evidence>
<feature type="transmembrane region" description="Helical" evidence="6">
    <location>
        <begin position="55"/>
        <end position="76"/>
    </location>
</feature>
<evidence type="ECO:0000256" key="7">
    <source>
        <dbReference type="SAM" id="SignalP"/>
    </source>
</evidence>
<feature type="chain" id="PRO_5009887392" description="TVP38/TMEM64 family membrane protein" evidence="7">
    <location>
        <begin position="32"/>
        <end position="246"/>
    </location>
</feature>
<reference evidence="9" key="1">
    <citation type="submission" date="2016-10" db="EMBL/GenBank/DDBJ databases">
        <title>CRISPR-Cas defence system in Roseofilum reptotaenium: evidence of a bacteriophage-cyanobacterium arms race in the coral black band disease.</title>
        <authorList>
            <person name="Buerger P."/>
            <person name="Wood-Charlson E.M."/>
            <person name="Weynberg K.D."/>
            <person name="Willis B."/>
            <person name="Van Oppen M.J."/>
        </authorList>
    </citation>
    <scope>NUCLEOTIDE SEQUENCE [LARGE SCALE GENOMIC DNA]</scope>
    <source>
        <strain evidence="9">AO1-A</strain>
    </source>
</reference>
<keyword evidence="10" id="KW-1185">Reference proteome</keyword>
<dbReference type="InterPro" id="IPR032816">
    <property type="entry name" value="VTT_dom"/>
</dbReference>
<evidence type="ECO:0000313" key="10">
    <source>
        <dbReference type="Proteomes" id="UP000183940"/>
    </source>
</evidence>
<feature type="transmembrane region" description="Helical" evidence="6">
    <location>
        <begin position="145"/>
        <end position="162"/>
    </location>
</feature>
<keyword evidence="2 6" id="KW-1003">Cell membrane</keyword>
<feature type="signal peptide" evidence="7">
    <location>
        <begin position="1"/>
        <end position="31"/>
    </location>
</feature>
<dbReference type="AlphaFoldDB" id="A0A1L9QQV7"/>
<comment type="subcellular location">
    <subcellularLocation>
        <location evidence="1 6">Cell membrane</location>
        <topology evidence="1 6">Multi-pass membrane protein</topology>
    </subcellularLocation>
</comment>
<keyword evidence="4 6" id="KW-1133">Transmembrane helix</keyword>
<evidence type="ECO:0000256" key="1">
    <source>
        <dbReference type="ARBA" id="ARBA00004651"/>
    </source>
</evidence>
<dbReference type="Proteomes" id="UP000183940">
    <property type="component" value="Unassembled WGS sequence"/>
</dbReference>
<protein>
    <recommendedName>
        <fullName evidence="6">TVP38/TMEM64 family membrane protein</fullName>
    </recommendedName>
</protein>
<sequence>MIDRHLTIRKFFSLLAIGAIALLVTSSPVFAQDLTNSTGFNPQELLRSALQSIENLGPIGAIAFILLYIVATVAFLPGSILTLGAGVVFGVAFGSVYVFIGATLGATAAFLVGRYLARDWIAKKIEGNTKFSAIDRAVGEEGLKIVLLTRLSPVFPFNLLNYAYGLTQVSLKDYFIGSIGMIPGTIMYVYIGSLAGNLATIGTGDQPSNPTITWTLRIIGFIATVAVTLYVTRIARKALDGAIENH</sequence>
<comment type="similarity">
    <text evidence="6">Belongs to the TVP38/TMEM64 family.</text>
</comment>
<proteinExistence type="inferred from homology"/>
<feature type="transmembrane region" description="Helical" evidence="6">
    <location>
        <begin position="174"/>
        <end position="191"/>
    </location>
</feature>
<comment type="caution">
    <text evidence="9">The sequence shown here is derived from an EMBL/GenBank/DDBJ whole genome shotgun (WGS) entry which is preliminary data.</text>
</comment>
<evidence type="ECO:0000256" key="4">
    <source>
        <dbReference type="ARBA" id="ARBA00022989"/>
    </source>
</evidence>
<gene>
    <name evidence="9" type="ORF">BI308_13555</name>
</gene>
<evidence type="ECO:0000256" key="3">
    <source>
        <dbReference type="ARBA" id="ARBA00022692"/>
    </source>
</evidence>
<dbReference type="PANTHER" id="PTHR12677">
    <property type="entry name" value="GOLGI APPARATUS MEMBRANE PROTEIN TVP38-RELATED"/>
    <property type="match status" value="1"/>
</dbReference>
<dbReference type="STRING" id="1925591.BI308_13555"/>
<feature type="transmembrane region" description="Helical" evidence="6">
    <location>
        <begin position="83"/>
        <end position="112"/>
    </location>
</feature>
<evidence type="ECO:0000259" key="8">
    <source>
        <dbReference type="Pfam" id="PF09335"/>
    </source>
</evidence>
<feature type="transmembrane region" description="Helical" evidence="6">
    <location>
        <begin position="211"/>
        <end position="231"/>
    </location>
</feature>
<evidence type="ECO:0000256" key="5">
    <source>
        <dbReference type="ARBA" id="ARBA00023136"/>
    </source>
</evidence>
<organism evidence="9 10">
    <name type="scientific">Roseofilum reptotaenium AO1-A</name>
    <dbReference type="NCBI Taxonomy" id="1925591"/>
    <lineage>
        <taxon>Bacteria</taxon>
        <taxon>Bacillati</taxon>
        <taxon>Cyanobacteriota</taxon>
        <taxon>Cyanophyceae</taxon>
        <taxon>Desertifilales</taxon>
        <taxon>Desertifilaceae</taxon>
        <taxon>Roseofilum</taxon>
    </lineage>
</organism>
<dbReference type="InterPro" id="IPR015414">
    <property type="entry name" value="TMEM64"/>
</dbReference>
<dbReference type="Pfam" id="PF09335">
    <property type="entry name" value="VTT_dom"/>
    <property type="match status" value="1"/>
</dbReference>
<evidence type="ECO:0000256" key="2">
    <source>
        <dbReference type="ARBA" id="ARBA00022475"/>
    </source>
</evidence>
<feature type="domain" description="VTT" evidence="8">
    <location>
        <begin position="76"/>
        <end position="193"/>
    </location>
</feature>
<accession>A0A1L9QQV7</accession>
<dbReference type="PANTHER" id="PTHR12677:SF59">
    <property type="entry name" value="GOLGI APPARATUS MEMBRANE PROTEIN TVP38-RELATED"/>
    <property type="match status" value="1"/>
</dbReference>
<name>A0A1L9QQV7_9CYAN</name>